<proteinExistence type="predicted"/>
<dbReference type="Proteomes" id="UP001054252">
    <property type="component" value="Unassembled WGS sequence"/>
</dbReference>
<sequence length="57" mass="6395">MPCSPFTPSKKIEVEPHLQPQRFGFFPQLLYPSPIQSTWGHPNRESSGEAVKSGRGK</sequence>
<protein>
    <submittedName>
        <fullName evidence="2">Uncharacterized protein</fullName>
    </submittedName>
</protein>
<evidence type="ECO:0000313" key="2">
    <source>
        <dbReference type="EMBL" id="GKV50461.1"/>
    </source>
</evidence>
<organism evidence="2 3">
    <name type="scientific">Rubroshorea leprosula</name>
    <dbReference type="NCBI Taxonomy" id="152421"/>
    <lineage>
        <taxon>Eukaryota</taxon>
        <taxon>Viridiplantae</taxon>
        <taxon>Streptophyta</taxon>
        <taxon>Embryophyta</taxon>
        <taxon>Tracheophyta</taxon>
        <taxon>Spermatophyta</taxon>
        <taxon>Magnoliopsida</taxon>
        <taxon>eudicotyledons</taxon>
        <taxon>Gunneridae</taxon>
        <taxon>Pentapetalae</taxon>
        <taxon>rosids</taxon>
        <taxon>malvids</taxon>
        <taxon>Malvales</taxon>
        <taxon>Dipterocarpaceae</taxon>
        <taxon>Rubroshorea</taxon>
    </lineage>
</organism>
<dbReference type="EMBL" id="BPVZ01000369">
    <property type="protein sequence ID" value="GKV50461.1"/>
    <property type="molecule type" value="Genomic_DNA"/>
</dbReference>
<keyword evidence="3" id="KW-1185">Reference proteome</keyword>
<feature type="region of interest" description="Disordered" evidence="1">
    <location>
        <begin position="35"/>
        <end position="57"/>
    </location>
</feature>
<dbReference type="AlphaFoldDB" id="A0AAV5MKK3"/>
<evidence type="ECO:0000256" key="1">
    <source>
        <dbReference type="SAM" id="MobiDB-lite"/>
    </source>
</evidence>
<comment type="caution">
    <text evidence="2">The sequence shown here is derived from an EMBL/GenBank/DDBJ whole genome shotgun (WGS) entry which is preliminary data.</text>
</comment>
<gene>
    <name evidence="2" type="ORF">SLEP1_g57162</name>
</gene>
<evidence type="ECO:0000313" key="3">
    <source>
        <dbReference type="Proteomes" id="UP001054252"/>
    </source>
</evidence>
<name>A0AAV5MKK3_9ROSI</name>
<reference evidence="2 3" key="1">
    <citation type="journal article" date="2021" name="Commun. Biol.">
        <title>The genome of Shorea leprosula (Dipterocarpaceae) highlights the ecological relevance of drought in aseasonal tropical rainforests.</title>
        <authorList>
            <person name="Ng K.K.S."/>
            <person name="Kobayashi M.J."/>
            <person name="Fawcett J.A."/>
            <person name="Hatakeyama M."/>
            <person name="Paape T."/>
            <person name="Ng C.H."/>
            <person name="Ang C.C."/>
            <person name="Tnah L.H."/>
            <person name="Lee C.T."/>
            <person name="Nishiyama T."/>
            <person name="Sese J."/>
            <person name="O'Brien M.J."/>
            <person name="Copetti D."/>
            <person name="Mohd Noor M.I."/>
            <person name="Ong R.C."/>
            <person name="Putra M."/>
            <person name="Sireger I.Z."/>
            <person name="Indrioko S."/>
            <person name="Kosugi Y."/>
            <person name="Izuno A."/>
            <person name="Isagi Y."/>
            <person name="Lee S.L."/>
            <person name="Shimizu K.K."/>
        </authorList>
    </citation>
    <scope>NUCLEOTIDE SEQUENCE [LARGE SCALE GENOMIC DNA]</scope>
    <source>
        <strain evidence="2">214</strain>
    </source>
</reference>
<accession>A0AAV5MKK3</accession>